<dbReference type="InterPro" id="IPR032675">
    <property type="entry name" value="LRR_dom_sf"/>
</dbReference>
<dbReference type="InterPro" id="IPR026906">
    <property type="entry name" value="LRR_5"/>
</dbReference>
<dbReference type="Gene3D" id="3.40.50.12480">
    <property type="match status" value="1"/>
</dbReference>
<keyword evidence="1" id="KW-0472">Membrane</keyword>
<dbReference type="InterPro" id="IPR053139">
    <property type="entry name" value="Surface_bspA-like"/>
</dbReference>
<dbReference type="Proteomes" id="UP001470230">
    <property type="component" value="Unassembled WGS sequence"/>
</dbReference>
<protein>
    <recommendedName>
        <fullName evidence="4">Surface antigen BspA-like</fullName>
    </recommendedName>
</protein>
<keyword evidence="1" id="KW-0812">Transmembrane</keyword>
<dbReference type="PANTHER" id="PTHR45661">
    <property type="entry name" value="SURFACE ANTIGEN"/>
    <property type="match status" value="1"/>
</dbReference>
<evidence type="ECO:0000256" key="1">
    <source>
        <dbReference type="SAM" id="Phobius"/>
    </source>
</evidence>
<reference evidence="2 3" key="1">
    <citation type="submission" date="2024-04" db="EMBL/GenBank/DDBJ databases">
        <title>Tritrichomonas musculus Genome.</title>
        <authorList>
            <person name="Alves-Ferreira E."/>
            <person name="Grigg M."/>
            <person name="Lorenzi H."/>
            <person name="Galac M."/>
        </authorList>
    </citation>
    <scope>NUCLEOTIDE SEQUENCE [LARGE SCALE GENOMIC DNA]</scope>
    <source>
        <strain evidence="2 3">EAF2021</strain>
    </source>
</reference>
<proteinExistence type="predicted"/>
<comment type="caution">
    <text evidence="2">The sequence shown here is derived from an EMBL/GenBank/DDBJ whole genome shotgun (WGS) entry which is preliminary data.</text>
</comment>
<dbReference type="Gene3D" id="3.80.10.10">
    <property type="entry name" value="Ribonuclease Inhibitor"/>
    <property type="match status" value="2"/>
</dbReference>
<dbReference type="EMBL" id="JAPFFF010000025">
    <property type="protein sequence ID" value="KAK8849956.1"/>
    <property type="molecule type" value="Genomic_DNA"/>
</dbReference>
<keyword evidence="1" id="KW-1133">Transmembrane helix</keyword>
<evidence type="ECO:0000313" key="2">
    <source>
        <dbReference type="EMBL" id="KAK8849956.1"/>
    </source>
</evidence>
<sequence length="897" mass="101736">MLFILSFCALSEFQPYQNPQCIAENKCPDSIDKELLSISDNQFCGCQYPKSTVKISESITKIPKYAFYGSKIEKIMLHSNIQIIDEGAFAECSIEINITEATNLKIIGNGSFYHAKKLSTLFLPKNIITIGSYAFANITSLKKAQIHAKYIESRAFLGCYEMNVDLIDIFGSGFIKNDAFHDCFQLKGMLRIQDPIDKNSENELILSSIGMSAFQNSGIKSLSLPPLKVIGPFCFFNCIQLLSCPILNVEKIDDYAFKDNPRLAIYKITTKFIGKKAFKRCSNLNPKIKLHKDGTIDKTSFNNCDKFNHHFLSINKKDDTSKISLLESGSCGPDLQYSIDLNLESLTITGSGNIQSEYPWRNYSTVISSIDIESDTEIIGYGAFENFIKLETVYMSNSVINIQPRAFCNCVKLNTVYFGSGVAYFSDFCFTNCSCLEILNFPQTVEIIGYAAFANCTSLKGPIDIPANITKIDKYAFSNSNVNTFIYCGNNIPTLNTCQTESLGFFENGTFPESRRVFVLNTNFGAYFCGAKTYLFDGSYTPSNTPDYMTSDNDIYTHIICTLHVESYTLEKTLKNKYKCLNYLKPRNIIVVFYTLDIQYNMRVIDNVFISPLYDVTITLYQRSINLHSSGYSNTIKTYYDILDIKHIGSGTLKFLFSTDYSITTFELNNTFYLQDKLYLIVPNYINSVLLGSIYFDKNGSLKVQTTNQRNVELYVKNISLLKKSQALISNIQILDTFTIYQTGHAKLQNVTFNDASIEYKIYSYDSYYKQLNPFDIIDFETFPKLFILSNRGNRTFNNPLINTDYTLISGFSNKYICENWLNSIDFGNTRFNEKKCNNNQIIIKASVNKQKKITNNDKIGIIIGCIGFVVLVGLITFNILRFNKRSKADKSVSSSP</sequence>
<accession>A0ABR2HPE8</accession>
<gene>
    <name evidence="2" type="ORF">M9Y10_018549</name>
</gene>
<dbReference type="PANTHER" id="PTHR45661:SF3">
    <property type="entry name" value="IG-LIKE DOMAIN-CONTAINING PROTEIN"/>
    <property type="match status" value="1"/>
</dbReference>
<name>A0ABR2HPE8_9EUKA</name>
<evidence type="ECO:0000313" key="3">
    <source>
        <dbReference type="Proteomes" id="UP001470230"/>
    </source>
</evidence>
<feature type="transmembrane region" description="Helical" evidence="1">
    <location>
        <begin position="860"/>
        <end position="881"/>
    </location>
</feature>
<evidence type="ECO:0008006" key="4">
    <source>
        <dbReference type="Google" id="ProtNLM"/>
    </source>
</evidence>
<dbReference type="Pfam" id="PF13306">
    <property type="entry name" value="LRR_5"/>
    <property type="match status" value="3"/>
</dbReference>
<organism evidence="2 3">
    <name type="scientific">Tritrichomonas musculus</name>
    <dbReference type="NCBI Taxonomy" id="1915356"/>
    <lineage>
        <taxon>Eukaryota</taxon>
        <taxon>Metamonada</taxon>
        <taxon>Parabasalia</taxon>
        <taxon>Tritrichomonadida</taxon>
        <taxon>Tritrichomonadidae</taxon>
        <taxon>Tritrichomonas</taxon>
    </lineage>
</organism>
<dbReference type="SUPFAM" id="SSF52058">
    <property type="entry name" value="L domain-like"/>
    <property type="match status" value="2"/>
</dbReference>
<keyword evidence="3" id="KW-1185">Reference proteome</keyword>